<keyword evidence="6" id="KW-1185">Reference proteome</keyword>
<dbReference type="EMBL" id="AP012338">
    <property type="protein sequence ID" value="BAM04193.1"/>
    <property type="molecule type" value="Genomic_DNA"/>
</dbReference>
<reference evidence="5 6" key="1">
    <citation type="submission" date="2012-02" db="EMBL/GenBank/DDBJ databases">
        <title>Complete genome sequence of Phycisphaera mikurensis NBRC 102666.</title>
        <authorList>
            <person name="Ankai A."/>
            <person name="Hosoyama A."/>
            <person name="Terui Y."/>
            <person name="Sekine M."/>
            <person name="Fukai R."/>
            <person name="Kato Y."/>
            <person name="Nakamura S."/>
            <person name="Yamada-Narita S."/>
            <person name="Kawakoshi A."/>
            <person name="Fukunaga Y."/>
            <person name="Yamazaki S."/>
            <person name="Fujita N."/>
        </authorList>
    </citation>
    <scope>NUCLEOTIDE SEQUENCE [LARGE SCALE GENOMIC DNA]</scope>
    <source>
        <strain evidence="6">NBRC 102666 / KCTC 22515 / FYK2301M01</strain>
    </source>
</reference>
<dbReference type="PANTHER" id="PTHR43367">
    <property type="match status" value="1"/>
</dbReference>
<dbReference type="InterPro" id="IPR005561">
    <property type="entry name" value="ANTAR"/>
</dbReference>
<dbReference type="Gene3D" id="3.40.50.2300">
    <property type="match status" value="1"/>
</dbReference>
<name>I0IG05_PHYMF</name>
<dbReference type="RefSeq" id="WP_014437411.1">
    <property type="nucleotide sequence ID" value="NC_017080.1"/>
</dbReference>
<dbReference type="AlphaFoldDB" id="I0IG05"/>
<accession>I0IG05</accession>
<dbReference type="Pfam" id="PF03861">
    <property type="entry name" value="ANTAR"/>
    <property type="match status" value="1"/>
</dbReference>
<dbReference type="SUPFAM" id="SSF52172">
    <property type="entry name" value="CheY-like"/>
    <property type="match status" value="1"/>
</dbReference>
<dbReference type="PANTHER" id="PTHR43367:SF1">
    <property type="entry name" value="TWO-COMPONENT RESPONSE REGULATOR-LIKE APRR6-RELATED"/>
    <property type="match status" value="1"/>
</dbReference>
<dbReference type="Pfam" id="PF00072">
    <property type="entry name" value="Response_reg"/>
    <property type="match status" value="1"/>
</dbReference>
<evidence type="ECO:0000259" key="3">
    <source>
        <dbReference type="PROSITE" id="PS50110"/>
    </source>
</evidence>
<proteinExistence type="predicted"/>
<evidence type="ECO:0000256" key="1">
    <source>
        <dbReference type="PROSITE-ProRule" id="PRU00169"/>
    </source>
</evidence>
<dbReference type="SMART" id="SM01012">
    <property type="entry name" value="ANTAR"/>
    <property type="match status" value="1"/>
</dbReference>
<dbReference type="eggNOG" id="COG3707">
    <property type="taxonomic scope" value="Bacteria"/>
</dbReference>
<dbReference type="GO" id="GO:0003723">
    <property type="term" value="F:RNA binding"/>
    <property type="evidence" value="ECO:0007669"/>
    <property type="project" value="InterPro"/>
</dbReference>
<sequence length="222" mass="23670">MKPALRILVADTDGGRCATLAAVLRLCGYGAIEFALEGASLPAAVAEHDPDLVLIDVDAPDRDVLEQLDSLQREVPRPVVMFSQDEDEGTIARAVEAGVSAYIVDGLASARVKPIIDVAIAHFRQQQAMRRELEHAKSTLDERKHVDRAKALLMSGRGITEPEAYAVLRKAAMDRKQRVGEVAAGMLAAASLLAPAAASNPASRQTTAPPPEPSPAAPRRSR</sequence>
<feature type="modified residue" description="4-aspartylphosphate" evidence="1">
    <location>
        <position position="56"/>
    </location>
</feature>
<feature type="region of interest" description="Disordered" evidence="2">
    <location>
        <begin position="195"/>
        <end position="222"/>
    </location>
</feature>
<evidence type="ECO:0000313" key="6">
    <source>
        <dbReference type="Proteomes" id="UP000007881"/>
    </source>
</evidence>
<organism evidence="5 6">
    <name type="scientific">Phycisphaera mikurensis (strain NBRC 102666 / KCTC 22515 / FYK2301M01)</name>
    <dbReference type="NCBI Taxonomy" id="1142394"/>
    <lineage>
        <taxon>Bacteria</taxon>
        <taxon>Pseudomonadati</taxon>
        <taxon>Planctomycetota</taxon>
        <taxon>Phycisphaerae</taxon>
        <taxon>Phycisphaerales</taxon>
        <taxon>Phycisphaeraceae</taxon>
        <taxon>Phycisphaera</taxon>
    </lineage>
</organism>
<dbReference type="SMART" id="SM00448">
    <property type="entry name" value="REC"/>
    <property type="match status" value="1"/>
</dbReference>
<dbReference type="PROSITE" id="PS50110">
    <property type="entry name" value="RESPONSE_REGULATORY"/>
    <property type="match status" value="1"/>
</dbReference>
<dbReference type="GO" id="GO:0000160">
    <property type="term" value="P:phosphorelay signal transduction system"/>
    <property type="evidence" value="ECO:0007669"/>
    <property type="project" value="InterPro"/>
</dbReference>
<dbReference type="HOGENOM" id="CLU_000445_65_1_0"/>
<keyword evidence="1" id="KW-0597">Phosphoprotein</keyword>
<protein>
    <submittedName>
        <fullName evidence="5">Putative response regulator</fullName>
    </submittedName>
</protein>
<dbReference type="Gene3D" id="1.10.10.10">
    <property type="entry name" value="Winged helix-like DNA-binding domain superfamily/Winged helix DNA-binding domain"/>
    <property type="match status" value="1"/>
</dbReference>
<dbReference type="InterPro" id="IPR036388">
    <property type="entry name" value="WH-like_DNA-bd_sf"/>
</dbReference>
<dbReference type="CDD" id="cd00156">
    <property type="entry name" value="REC"/>
    <property type="match status" value="1"/>
</dbReference>
<feature type="domain" description="Response regulatory" evidence="3">
    <location>
        <begin position="6"/>
        <end position="120"/>
    </location>
</feature>
<gene>
    <name evidence="5" type="ordered locus">PSMK_20340</name>
</gene>
<dbReference type="InterPro" id="IPR008327">
    <property type="entry name" value="Sig_transdc_resp-reg_antiterm"/>
</dbReference>
<dbReference type="Proteomes" id="UP000007881">
    <property type="component" value="Chromosome"/>
</dbReference>
<dbReference type="InterPro" id="IPR001789">
    <property type="entry name" value="Sig_transdc_resp-reg_receiver"/>
</dbReference>
<dbReference type="PIRSF" id="PIRSF036382">
    <property type="entry name" value="RR_antiterm"/>
    <property type="match status" value="1"/>
</dbReference>
<dbReference type="STRING" id="1142394.PSMK_20340"/>
<feature type="domain" description="ANTAR" evidence="4">
    <location>
        <begin position="126"/>
        <end position="187"/>
    </location>
</feature>
<dbReference type="PROSITE" id="PS50921">
    <property type="entry name" value="ANTAR"/>
    <property type="match status" value="1"/>
</dbReference>
<evidence type="ECO:0000256" key="2">
    <source>
        <dbReference type="SAM" id="MobiDB-lite"/>
    </source>
</evidence>
<dbReference type="InterPro" id="IPR011006">
    <property type="entry name" value="CheY-like_superfamily"/>
</dbReference>
<evidence type="ECO:0000313" key="5">
    <source>
        <dbReference type="EMBL" id="BAM04193.1"/>
    </source>
</evidence>
<evidence type="ECO:0000259" key="4">
    <source>
        <dbReference type="PROSITE" id="PS50921"/>
    </source>
</evidence>
<dbReference type="KEGG" id="phm:PSMK_20340"/>